<dbReference type="InterPro" id="IPR009057">
    <property type="entry name" value="Homeodomain-like_sf"/>
</dbReference>
<accession>A0A848KWG7</accession>
<proteinExistence type="predicted"/>
<dbReference type="PROSITE" id="PS50977">
    <property type="entry name" value="HTH_TETR_2"/>
    <property type="match status" value="1"/>
</dbReference>
<evidence type="ECO:0000313" key="6">
    <source>
        <dbReference type="EMBL" id="NMO01215.1"/>
    </source>
</evidence>
<gene>
    <name evidence="6" type="ORF">HH308_08290</name>
</gene>
<protein>
    <submittedName>
        <fullName evidence="6">TetR/AcrR family transcriptional regulator</fullName>
    </submittedName>
</protein>
<dbReference type="PANTHER" id="PTHR30055:SF239">
    <property type="entry name" value="TRANSCRIPTIONAL REGULATORY PROTEIN"/>
    <property type="match status" value="1"/>
</dbReference>
<dbReference type="GO" id="GO:0003700">
    <property type="term" value="F:DNA-binding transcription factor activity"/>
    <property type="evidence" value="ECO:0007669"/>
    <property type="project" value="TreeGrafter"/>
</dbReference>
<dbReference type="SUPFAM" id="SSF48498">
    <property type="entry name" value="Tetracyclin repressor-like, C-terminal domain"/>
    <property type="match status" value="1"/>
</dbReference>
<evidence type="ECO:0000256" key="4">
    <source>
        <dbReference type="PROSITE-ProRule" id="PRU00335"/>
    </source>
</evidence>
<evidence type="ECO:0000313" key="7">
    <source>
        <dbReference type="Proteomes" id="UP000550729"/>
    </source>
</evidence>
<reference evidence="6 7" key="1">
    <citation type="submission" date="2020-04" db="EMBL/GenBank/DDBJ databases">
        <title>Gordonia sp. nov. TBRC 11910.</title>
        <authorList>
            <person name="Suriyachadkun C."/>
        </authorList>
    </citation>
    <scope>NUCLEOTIDE SEQUENCE [LARGE SCALE GENOMIC DNA]</scope>
    <source>
        <strain evidence="6 7">TBRC 11910</strain>
    </source>
</reference>
<dbReference type="EMBL" id="JABBNB010000007">
    <property type="protein sequence ID" value="NMO01215.1"/>
    <property type="molecule type" value="Genomic_DNA"/>
</dbReference>
<feature type="DNA-binding region" description="H-T-H motif" evidence="4">
    <location>
        <begin position="29"/>
        <end position="48"/>
    </location>
</feature>
<evidence type="ECO:0000256" key="1">
    <source>
        <dbReference type="ARBA" id="ARBA00023015"/>
    </source>
</evidence>
<keyword evidence="7" id="KW-1185">Reference proteome</keyword>
<name>A0A848KWG7_9ACTN</name>
<comment type="caution">
    <text evidence="6">The sequence shown here is derived from an EMBL/GenBank/DDBJ whole genome shotgun (WGS) entry which is preliminary data.</text>
</comment>
<dbReference type="PANTHER" id="PTHR30055">
    <property type="entry name" value="HTH-TYPE TRANSCRIPTIONAL REGULATOR RUTR"/>
    <property type="match status" value="1"/>
</dbReference>
<dbReference type="InterPro" id="IPR001647">
    <property type="entry name" value="HTH_TetR"/>
</dbReference>
<evidence type="ECO:0000256" key="3">
    <source>
        <dbReference type="ARBA" id="ARBA00023163"/>
    </source>
</evidence>
<dbReference type="RefSeq" id="WP_170193728.1">
    <property type="nucleotide sequence ID" value="NZ_JABBNB010000007.1"/>
</dbReference>
<evidence type="ECO:0000256" key="2">
    <source>
        <dbReference type="ARBA" id="ARBA00023125"/>
    </source>
</evidence>
<dbReference type="AlphaFoldDB" id="A0A848KWG7"/>
<sequence length="195" mass="20779">MAYHHGNLRSAILIRAEEVLTTNGVDAITLRSLARDLAVSHSAPSKHFADRNALLDALAADGFERLNHELTTTAAGNDTFDRRLHATAHAYMHFAGTHPRLLALMYARKHTAAESVVQAAADSCARTLLTLLTDGDAPVDDPERFGIIMLACLQGIAGLAAGDGLPPGYDADALATDAVERLVRGSESGRQQTSR</sequence>
<dbReference type="Gene3D" id="1.10.357.10">
    <property type="entry name" value="Tetracycline Repressor, domain 2"/>
    <property type="match status" value="1"/>
</dbReference>
<dbReference type="InterPro" id="IPR025996">
    <property type="entry name" value="MT1864/Rv1816-like_C"/>
</dbReference>
<keyword evidence="1" id="KW-0805">Transcription regulation</keyword>
<evidence type="ECO:0000259" key="5">
    <source>
        <dbReference type="PROSITE" id="PS50977"/>
    </source>
</evidence>
<dbReference type="InterPro" id="IPR050109">
    <property type="entry name" value="HTH-type_TetR-like_transc_reg"/>
</dbReference>
<keyword evidence="3" id="KW-0804">Transcription</keyword>
<organism evidence="6 7">
    <name type="scientific">Gordonia asplenii</name>
    <dbReference type="NCBI Taxonomy" id="2725283"/>
    <lineage>
        <taxon>Bacteria</taxon>
        <taxon>Bacillati</taxon>
        <taxon>Actinomycetota</taxon>
        <taxon>Actinomycetes</taxon>
        <taxon>Mycobacteriales</taxon>
        <taxon>Gordoniaceae</taxon>
        <taxon>Gordonia</taxon>
    </lineage>
</organism>
<dbReference type="GO" id="GO:0000976">
    <property type="term" value="F:transcription cis-regulatory region binding"/>
    <property type="evidence" value="ECO:0007669"/>
    <property type="project" value="TreeGrafter"/>
</dbReference>
<dbReference type="Proteomes" id="UP000550729">
    <property type="component" value="Unassembled WGS sequence"/>
</dbReference>
<dbReference type="Pfam" id="PF13305">
    <property type="entry name" value="TetR_C_33"/>
    <property type="match status" value="1"/>
</dbReference>
<feature type="domain" description="HTH tetR-type" evidence="5">
    <location>
        <begin position="6"/>
        <end position="66"/>
    </location>
</feature>
<dbReference type="InterPro" id="IPR036271">
    <property type="entry name" value="Tet_transcr_reg_TetR-rel_C_sf"/>
</dbReference>
<dbReference type="SUPFAM" id="SSF46689">
    <property type="entry name" value="Homeodomain-like"/>
    <property type="match status" value="1"/>
</dbReference>
<keyword evidence="2 4" id="KW-0238">DNA-binding</keyword>